<evidence type="ECO:0000256" key="5">
    <source>
        <dbReference type="ARBA" id="ARBA00024029"/>
    </source>
</evidence>
<evidence type="ECO:0000256" key="2">
    <source>
        <dbReference type="ARBA" id="ARBA00022723"/>
    </source>
</evidence>
<dbReference type="GO" id="GO:0016811">
    <property type="term" value="F:hydrolase activity, acting on carbon-nitrogen (but not peptide) bonds, in linear amides"/>
    <property type="evidence" value="ECO:0007669"/>
    <property type="project" value="TreeGrafter"/>
</dbReference>
<keyword evidence="3" id="KW-0378">Hydrolase</keyword>
<dbReference type="Gene3D" id="3.40.50.10310">
    <property type="entry name" value="Creatininase"/>
    <property type="match status" value="1"/>
</dbReference>
<sequence length="266" mass="28430">MSWRDFRDGAAAGRLCVLPVGAVEPHGPHLPLTSDTLLSEYFAARLCEQLPAFVMPAIGYGVATPPFRLGGDFPGVVSVSGTAFTHLVTDVLLSLAGNGVRDVVVVNSAIDNLSFLCEAARQAREHHPHLRIMVVHWWDVVGEEFRDALAAETAVSRADDHHAGMVESSLVMHVAPDGVRPELAHADGEDLDAGATVRRTAYHMFPLPSDSATRSGIVYRADRADAEIGGRVAARVVRAMAEAVRLEFGPAAAGGTVRSPLQEDDR</sequence>
<dbReference type="KEGG" id="sgj:IAG43_24860"/>
<name>A0A7H0I464_9ACTN</name>
<evidence type="ECO:0000256" key="4">
    <source>
        <dbReference type="ARBA" id="ARBA00022833"/>
    </source>
</evidence>
<keyword evidence="2" id="KW-0479">Metal-binding</keyword>
<dbReference type="InterPro" id="IPR003785">
    <property type="entry name" value="Creatininase/forma_Hydrolase"/>
</dbReference>
<evidence type="ECO:0000256" key="1">
    <source>
        <dbReference type="ARBA" id="ARBA00001947"/>
    </source>
</evidence>
<dbReference type="InterPro" id="IPR024087">
    <property type="entry name" value="Creatininase-like_sf"/>
</dbReference>
<protein>
    <submittedName>
        <fullName evidence="6">Creatininase family protein</fullName>
    </submittedName>
</protein>
<dbReference type="GO" id="GO:0046872">
    <property type="term" value="F:metal ion binding"/>
    <property type="evidence" value="ECO:0007669"/>
    <property type="project" value="UniProtKB-KW"/>
</dbReference>
<comment type="cofactor">
    <cofactor evidence="1">
        <name>Zn(2+)</name>
        <dbReference type="ChEBI" id="CHEBI:29105"/>
    </cofactor>
</comment>
<evidence type="ECO:0000256" key="3">
    <source>
        <dbReference type="ARBA" id="ARBA00022801"/>
    </source>
</evidence>
<comment type="similarity">
    <text evidence="5">Belongs to the creatininase superfamily.</text>
</comment>
<dbReference type="SUPFAM" id="SSF102215">
    <property type="entry name" value="Creatininase"/>
    <property type="match status" value="1"/>
</dbReference>
<keyword evidence="4" id="KW-0862">Zinc</keyword>
<dbReference type="EMBL" id="CP060825">
    <property type="protein sequence ID" value="QNP67580.1"/>
    <property type="molecule type" value="Genomic_DNA"/>
</dbReference>
<organism evidence="6 7">
    <name type="scientific">Streptomyces genisteinicus</name>
    <dbReference type="NCBI Taxonomy" id="2768068"/>
    <lineage>
        <taxon>Bacteria</taxon>
        <taxon>Bacillati</taxon>
        <taxon>Actinomycetota</taxon>
        <taxon>Actinomycetes</taxon>
        <taxon>Kitasatosporales</taxon>
        <taxon>Streptomycetaceae</taxon>
        <taxon>Streptomyces</taxon>
    </lineage>
</organism>
<evidence type="ECO:0000313" key="7">
    <source>
        <dbReference type="Proteomes" id="UP000516230"/>
    </source>
</evidence>
<gene>
    <name evidence="6" type="ORF">IAG43_24860</name>
</gene>
<dbReference type="AlphaFoldDB" id="A0A7H0I464"/>
<reference evidence="6 7" key="1">
    <citation type="submission" date="2020-08" db="EMBL/GenBank/DDBJ databases">
        <title>A novel species.</title>
        <authorList>
            <person name="Gao J."/>
        </authorList>
    </citation>
    <scope>NUCLEOTIDE SEQUENCE [LARGE SCALE GENOMIC DNA]</scope>
    <source>
        <strain evidence="6 7">CRPJ-33</strain>
    </source>
</reference>
<dbReference type="PANTHER" id="PTHR35005">
    <property type="entry name" value="3-DEHYDRO-SCYLLO-INOSOSE HYDROLASE"/>
    <property type="match status" value="1"/>
</dbReference>
<dbReference type="GO" id="GO:0009231">
    <property type="term" value="P:riboflavin biosynthetic process"/>
    <property type="evidence" value="ECO:0007669"/>
    <property type="project" value="TreeGrafter"/>
</dbReference>
<dbReference type="Proteomes" id="UP000516230">
    <property type="component" value="Chromosome"/>
</dbReference>
<dbReference type="Pfam" id="PF02633">
    <property type="entry name" value="Creatininase"/>
    <property type="match status" value="1"/>
</dbReference>
<proteinExistence type="inferred from homology"/>
<dbReference type="PANTHER" id="PTHR35005:SF1">
    <property type="entry name" value="2-AMINO-5-FORMYLAMINO-6-RIBOSYLAMINOPYRIMIDIN-4(3H)-ONE 5'-MONOPHOSPHATE DEFORMYLASE"/>
    <property type="match status" value="1"/>
</dbReference>
<keyword evidence="7" id="KW-1185">Reference proteome</keyword>
<accession>A0A7H0I464</accession>
<evidence type="ECO:0000313" key="6">
    <source>
        <dbReference type="EMBL" id="QNP67580.1"/>
    </source>
</evidence>